<comment type="caution">
    <text evidence="3">The sequence shown here is derived from an EMBL/GenBank/DDBJ whole genome shotgun (WGS) entry which is preliminary data.</text>
</comment>
<dbReference type="HOGENOM" id="CLU_113730_1_1_0"/>
<dbReference type="AlphaFoldDB" id="A3ZQX8"/>
<evidence type="ECO:0008006" key="5">
    <source>
        <dbReference type="Google" id="ProtNLM"/>
    </source>
</evidence>
<reference evidence="3 4" key="1">
    <citation type="submission" date="2006-02" db="EMBL/GenBank/DDBJ databases">
        <authorList>
            <person name="Amann R."/>
            <person name="Ferriera S."/>
            <person name="Johnson J."/>
            <person name="Kravitz S."/>
            <person name="Halpern A."/>
            <person name="Remington K."/>
            <person name="Beeson K."/>
            <person name="Tran B."/>
            <person name="Rogers Y.-H."/>
            <person name="Friedman R."/>
            <person name="Venter J.C."/>
        </authorList>
    </citation>
    <scope>NUCLEOTIDE SEQUENCE [LARGE SCALE GENOMIC DNA]</scope>
    <source>
        <strain evidence="3 4">DSM 3645</strain>
    </source>
</reference>
<feature type="chain" id="PRO_5002663647" description="Carboxypeptidase regulatory-like domain-containing protein" evidence="2">
    <location>
        <begin position="26"/>
        <end position="133"/>
    </location>
</feature>
<evidence type="ECO:0000256" key="1">
    <source>
        <dbReference type="SAM" id="MobiDB-lite"/>
    </source>
</evidence>
<proteinExistence type="predicted"/>
<organism evidence="3 4">
    <name type="scientific">Blastopirellula marina DSM 3645</name>
    <dbReference type="NCBI Taxonomy" id="314230"/>
    <lineage>
        <taxon>Bacteria</taxon>
        <taxon>Pseudomonadati</taxon>
        <taxon>Planctomycetota</taxon>
        <taxon>Planctomycetia</taxon>
        <taxon>Pirellulales</taxon>
        <taxon>Pirellulaceae</taxon>
        <taxon>Blastopirellula</taxon>
    </lineage>
</organism>
<accession>A3ZQX8</accession>
<dbReference type="PROSITE" id="PS51257">
    <property type="entry name" value="PROKAR_LIPOPROTEIN"/>
    <property type="match status" value="1"/>
</dbReference>
<evidence type="ECO:0000313" key="4">
    <source>
        <dbReference type="Proteomes" id="UP000004358"/>
    </source>
</evidence>
<protein>
    <recommendedName>
        <fullName evidence="5">Carboxypeptidase regulatory-like domain-containing protein</fullName>
    </recommendedName>
</protein>
<keyword evidence="2" id="KW-0732">Signal</keyword>
<sequence>MKLHFVGFFLSAALMSLLFVGCGSEGETFQGTVTMDGTPLDRAGVQLYPKDNGAKGIHYGTADAQGAYKITEDSINPITPGDYYVVVDKVPTEMGGKSVVPEVYRDKESSPLTVTISSGSNQIPPIEISSNPK</sequence>
<dbReference type="RefSeq" id="WP_002652078.1">
    <property type="nucleotide sequence ID" value="NZ_CH672376.1"/>
</dbReference>
<gene>
    <name evidence="3" type="ORF">DSM3645_20907</name>
</gene>
<feature type="region of interest" description="Disordered" evidence="1">
    <location>
        <begin position="111"/>
        <end position="133"/>
    </location>
</feature>
<dbReference type="STRING" id="314230.DSM3645_20907"/>
<evidence type="ECO:0000256" key="2">
    <source>
        <dbReference type="SAM" id="SignalP"/>
    </source>
</evidence>
<dbReference type="EMBL" id="AANZ01000006">
    <property type="protein sequence ID" value="EAQ81071.1"/>
    <property type="molecule type" value="Genomic_DNA"/>
</dbReference>
<name>A3ZQX8_9BACT</name>
<dbReference type="Proteomes" id="UP000004358">
    <property type="component" value="Unassembled WGS sequence"/>
</dbReference>
<feature type="signal peptide" evidence="2">
    <location>
        <begin position="1"/>
        <end position="25"/>
    </location>
</feature>
<evidence type="ECO:0000313" key="3">
    <source>
        <dbReference type="EMBL" id="EAQ81071.1"/>
    </source>
</evidence>
<dbReference type="SUPFAM" id="SSF49478">
    <property type="entry name" value="Cna protein B-type domain"/>
    <property type="match status" value="1"/>
</dbReference>
<dbReference type="OrthoDB" id="9853868at2"/>